<dbReference type="AlphaFoldDB" id="A0A3F2RQS4"/>
<comment type="caution">
    <text evidence="3">The sequence shown here is derived from an EMBL/GenBank/DDBJ whole genome shotgun (WGS) entry which is preliminary data.</text>
</comment>
<feature type="region of interest" description="Disordered" evidence="1">
    <location>
        <begin position="134"/>
        <end position="160"/>
    </location>
</feature>
<accession>A0A3F2RQS4</accession>
<name>A0A3F2RQS4_9STRA</name>
<dbReference type="OrthoDB" id="77829at2759"/>
<evidence type="ECO:0000313" key="4">
    <source>
        <dbReference type="Proteomes" id="UP000277300"/>
    </source>
</evidence>
<proteinExistence type="predicted"/>
<dbReference type="Proteomes" id="UP000284657">
    <property type="component" value="Unassembled WGS sequence"/>
</dbReference>
<organism evidence="3 4">
    <name type="scientific">Phytophthora kernoviae</name>
    <dbReference type="NCBI Taxonomy" id="325452"/>
    <lineage>
        <taxon>Eukaryota</taxon>
        <taxon>Sar</taxon>
        <taxon>Stramenopiles</taxon>
        <taxon>Oomycota</taxon>
        <taxon>Peronosporomycetes</taxon>
        <taxon>Peronosporales</taxon>
        <taxon>Peronosporaceae</taxon>
        <taxon>Phytophthora</taxon>
    </lineage>
</organism>
<evidence type="ECO:0000313" key="3">
    <source>
        <dbReference type="EMBL" id="RLN61575.1"/>
    </source>
</evidence>
<sequence>MMVGNEIFNDLNLMLRLNHHIQSTSVTPEGIRLLTPASSSSSSASLEKKTSFKVLTDLESVTSSDSREDAQFDHQRSVFLSLCSSDLPFHLQGDKDFNEASAMAKRRALRFSESIKARIEFLWEVAGGKKQAEMAQRIRHQQQEEQEQGRSRLSEQSVRRAGATNGIRPILPSLEELDEEDYMALMLLIFKALRDDFVLELAYKQIQCDWEVDSHHGKTLSFEQFAAAIFELVDVWTCDIEEVTYVRFLDLLSRRITRRVVVFLDGAELKLSLSDNFESDIVVKSIPLRTIPKFVTVARVVAATGMRTVGELAHADPKVVERERVEFLQRNNGGVVPTDSEMRKIGQDLQTLLAMFKSIASQFENINYTLDNNTGIESIRAELTKFNVGITASMLPEKAARDRYNALYDMLVLRDGESLKTLAGVMLEQIKLQLNKYGIVVDDEEHVEEVYDAFFESVLSGNGDSIVQDAQRWMEGTVQDNKVNDYIQHGFHELSSVNEVELLGTKNGDEEFLALLTKDTDVIDEVIEDSDDPVPGQADQSSPSVLATAFARTTGDFEGRRS</sequence>
<protein>
    <submittedName>
        <fullName evidence="3">Uncharacterized protein</fullName>
    </submittedName>
</protein>
<dbReference type="EMBL" id="MBAD02002502">
    <property type="protein sequence ID" value="RLN47084.1"/>
    <property type="molecule type" value="Genomic_DNA"/>
</dbReference>
<gene>
    <name evidence="2" type="ORF">BBJ29_002502</name>
    <name evidence="3" type="ORF">BBP00_00005292</name>
</gene>
<dbReference type="EMBL" id="MBDO02000150">
    <property type="protein sequence ID" value="RLN61575.1"/>
    <property type="molecule type" value="Genomic_DNA"/>
</dbReference>
<dbReference type="Proteomes" id="UP000277300">
    <property type="component" value="Unassembled WGS sequence"/>
</dbReference>
<reference evidence="4 5" key="1">
    <citation type="submission" date="2018-07" db="EMBL/GenBank/DDBJ databases">
        <title>Genome sequencing of oomycete isolates from Chile give support for New Zealand origin for Phytophthora kernoviae and make available the first Nothophytophthora sp. genome.</title>
        <authorList>
            <person name="Studholme D.J."/>
            <person name="Sanfuentes E."/>
            <person name="Panda P."/>
            <person name="Hill R."/>
            <person name="Sambles C."/>
            <person name="Grant M."/>
            <person name="Williams N.M."/>
            <person name="Mcdougal R.L."/>
        </authorList>
    </citation>
    <scope>NUCLEOTIDE SEQUENCE [LARGE SCALE GENOMIC DNA]</scope>
    <source>
        <strain evidence="3">Chile6</strain>
        <strain evidence="2">Chile7</strain>
    </source>
</reference>
<feature type="compositionally biased region" description="Basic and acidic residues" evidence="1">
    <location>
        <begin position="141"/>
        <end position="153"/>
    </location>
</feature>
<feature type="region of interest" description="Disordered" evidence="1">
    <location>
        <begin position="528"/>
        <end position="562"/>
    </location>
</feature>
<evidence type="ECO:0000313" key="2">
    <source>
        <dbReference type="EMBL" id="RLN47084.1"/>
    </source>
</evidence>
<evidence type="ECO:0000313" key="5">
    <source>
        <dbReference type="Proteomes" id="UP000284657"/>
    </source>
</evidence>
<evidence type="ECO:0000256" key="1">
    <source>
        <dbReference type="SAM" id="MobiDB-lite"/>
    </source>
</evidence>